<protein>
    <submittedName>
        <fullName evidence="1">Uncharacterized protein</fullName>
    </submittedName>
</protein>
<dbReference type="AlphaFoldDB" id="A0A165L538"/>
<evidence type="ECO:0000313" key="2">
    <source>
        <dbReference type="Proteomes" id="UP000076510"/>
    </source>
</evidence>
<dbReference type="Proteomes" id="UP000076510">
    <property type="component" value="Unassembled WGS sequence"/>
</dbReference>
<sequence>MIGYIFLLNRTQLSFQNKKYLAGARYNRLTKVRCENKTIHFVEKRSFIGVTIKASLENANLQYPPVLRKGWDF</sequence>
<evidence type="ECO:0000313" key="1">
    <source>
        <dbReference type="EMBL" id="KZE51044.1"/>
    </source>
</evidence>
<gene>
    <name evidence="1" type="ORF">AV649_16895</name>
</gene>
<organism evidence="1 2">
    <name type="scientific">Rossellomorea marisflavi</name>
    <dbReference type="NCBI Taxonomy" id="189381"/>
    <lineage>
        <taxon>Bacteria</taxon>
        <taxon>Bacillati</taxon>
        <taxon>Bacillota</taxon>
        <taxon>Bacilli</taxon>
        <taxon>Bacillales</taxon>
        <taxon>Bacillaceae</taxon>
        <taxon>Rossellomorea</taxon>
    </lineage>
</organism>
<reference evidence="2" key="1">
    <citation type="submission" date="2016-01" db="EMBL/GenBank/DDBJ databases">
        <title>Whole genome sequencing of Bhargavaea cecembensis T14.</title>
        <authorList>
            <person name="Hong K.W."/>
        </authorList>
    </citation>
    <scope>NUCLEOTIDE SEQUENCE [LARGE SCALE GENOMIC DNA]</scope>
    <source>
        <strain evidence="2">M19</strain>
    </source>
</reference>
<proteinExistence type="predicted"/>
<comment type="caution">
    <text evidence="1">The sequence shown here is derived from an EMBL/GenBank/DDBJ whole genome shotgun (WGS) entry which is preliminary data.</text>
</comment>
<accession>A0A165L538</accession>
<name>A0A165L538_9BACI</name>
<dbReference type="EMBL" id="LQQY01000009">
    <property type="protein sequence ID" value="KZE51044.1"/>
    <property type="molecule type" value="Genomic_DNA"/>
</dbReference>